<name>A3LUR0_PICST</name>
<evidence type="ECO:0000313" key="1">
    <source>
        <dbReference type="EMBL" id="ABN66633.2"/>
    </source>
</evidence>
<sequence>MANLEITKKGVLDIITPNNTHDDENLESHHQLLNHNSGILNILPSLLEGIIVQESPYSVLMRHLNQTMLTNSSVELRQLRNKVISLTSEGKDVSSSPTLTRIDKNKNVMLTLTFGETYLNAIEIVSQDWQWMEVEVLGIEARKFDHIRKRELVLQYLSRMQKPPELDSCLLKITVKQKIAYPGKKTTQLRLQQEQELLKELHELELRQMLQKVGLDYDGDGVLRKVSESEDNEKFTDTKYISKRVSEIKKVLEPDSFTRQNLVDFENWYCNCEEYQECYLESEQDAIPRKIISPNQLLSLYGAAESETGRLQNSKLTEMLRKCPTNLVDPIPLCSHLVSVLMVALNGMDGKWDVGE</sequence>
<reference evidence="1 2" key="1">
    <citation type="journal article" date="2007" name="Nat. Biotechnol.">
        <title>Genome sequence of the lignocellulose-bioconverting and xylose-fermenting yeast Pichia stipitis.</title>
        <authorList>
            <person name="Jeffries T.W."/>
            <person name="Grigoriev I.V."/>
            <person name="Grimwood J."/>
            <person name="Laplaza J.M."/>
            <person name="Aerts A."/>
            <person name="Salamov A."/>
            <person name="Schmutz J."/>
            <person name="Lindquist E."/>
            <person name="Dehal P."/>
            <person name="Shapiro H."/>
            <person name="Jin Y.S."/>
            <person name="Passoth V."/>
            <person name="Richardson P.M."/>
        </authorList>
    </citation>
    <scope>NUCLEOTIDE SEQUENCE [LARGE SCALE GENOMIC DNA]</scope>
    <source>
        <strain evidence="2">ATCC 58785 / CBS 6054 / NBRC 10063 / NRRL Y-11545</strain>
    </source>
</reference>
<proteinExistence type="predicted"/>
<evidence type="ECO:0000313" key="2">
    <source>
        <dbReference type="Proteomes" id="UP000002258"/>
    </source>
</evidence>
<organism evidence="1 2">
    <name type="scientific">Scheffersomyces stipitis (strain ATCC 58785 / CBS 6054 / NBRC 10063 / NRRL Y-11545)</name>
    <name type="common">Yeast</name>
    <name type="synonym">Pichia stipitis</name>
    <dbReference type="NCBI Taxonomy" id="322104"/>
    <lineage>
        <taxon>Eukaryota</taxon>
        <taxon>Fungi</taxon>
        <taxon>Dikarya</taxon>
        <taxon>Ascomycota</taxon>
        <taxon>Saccharomycotina</taxon>
        <taxon>Pichiomycetes</taxon>
        <taxon>Debaryomycetaceae</taxon>
        <taxon>Scheffersomyces</taxon>
    </lineage>
</organism>
<dbReference type="KEGG" id="pic:PICST_31853"/>
<dbReference type="HOGENOM" id="CLU_778703_0_0_1"/>
<dbReference type="InParanoid" id="A3LUR0"/>
<dbReference type="RefSeq" id="XP_001384662.2">
    <property type="nucleotide sequence ID" value="XM_001384625.1"/>
</dbReference>
<dbReference type="OrthoDB" id="4077205at2759"/>
<dbReference type="GeneID" id="4839198"/>
<dbReference type="EMBL" id="CP000499">
    <property type="protein sequence ID" value="ABN66633.2"/>
    <property type="molecule type" value="Genomic_DNA"/>
</dbReference>
<protein>
    <submittedName>
        <fullName evidence="1">Uncharacterized protein</fullName>
    </submittedName>
</protein>
<dbReference type="Proteomes" id="UP000002258">
    <property type="component" value="Chromosome 5"/>
</dbReference>
<dbReference type="OMA" id="GMVENCH"/>
<dbReference type="eggNOG" id="ENOG502RNK5">
    <property type="taxonomic scope" value="Eukaryota"/>
</dbReference>
<accession>A3LUR0</accession>
<gene>
    <name evidence="1" type="ORF">PICST_31853</name>
</gene>
<keyword evidence="2" id="KW-1185">Reference proteome</keyword>
<dbReference type="AlphaFoldDB" id="A3LUR0"/>